<gene>
    <name evidence="1" type="ORF">I4Q42_01725</name>
</gene>
<reference evidence="1 2" key="1">
    <citation type="submission" date="2020-11" db="EMBL/GenBank/DDBJ databases">
        <title>genome sequence of strain KACC 18849.</title>
        <authorList>
            <person name="Gao J."/>
            <person name="Zhang X."/>
        </authorList>
    </citation>
    <scope>NUCLEOTIDE SEQUENCE [LARGE SCALE GENOMIC DNA]</scope>
    <source>
        <strain evidence="1 2">KACC 18849</strain>
    </source>
</reference>
<dbReference type="EMBL" id="JADWOX010000001">
    <property type="protein sequence ID" value="MBI1682382.1"/>
    <property type="molecule type" value="Genomic_DNA"/>
</dbReference>
<keyword evidence="2" id="KW-1185">Reference proteome</keyword>
<dbReference type="RefSeq" id="WP_198574338.1">
    <property type="nucleotide sequence ID" value="NZ_JADWOX010000001.1"/>
</dbReference>
<evidence type="ECO:0000313" key="1">
    <source>
        <dbReference type="EMBL" id="MBI1682382.1"/>
    </source>
</evidence>
<organism evidence="1 2">
    <name type="scientific">Caulobacter hibisci</name>
    <dbReference type="NCBI Taxonomy" id="2035993"/>
    <lineage>
        <taxon>Bacteria</taxon>
        <taxon>Pseudomonadati</taxon>
        <taxon>Pseudomonadota</taxon>
        <taxon>Alphaproteobacteria</taxon>
        <taxon>Caulobacterales</taxon>
        <taxon>Caulobacteraceae</taxon>
        <taxon>Caulobacter</taxon>
    </lineage>
</organism>
<dbReference type="InterPro" id="IPR025127">
    <property type="entry name" value="DUF4054"/>
</dbReference>
<evidence type="ECO:0000313" key="2">
    <source>
        <dbReference type="Proteomes" id="UP000639859"/>
    </source>
</evidence>
<sequence>MAYNAPTLEDFRARFPRATGAVVSDAMVTQALARAARQVDTSWTEGDFAEGQLLYAAAWLTKEGFWPGAEGEAAAAGASGFKVMKSGQLSLERFDNGASSGGQTDPVLATGYGQEFATLRFQNVGGPRVTGAGTVPYSGGWPWAF</sequence>
<comment type="caution">
    <text evidence="1">The sequence shown here is derived from an EMBL/GenBank/DDBJ whole genome shotgun (WGS) entry which is preliminary data.</text>
</comment>
<accession>A0ABS0SRY7</accession>
<protein>
    <submittedName>
        <fullName evidence="1">DUF4054 domain-containing protein</fullName>
    </submittedName>
</protein>
<dbReference type="Pfam" id="PF13262">
    <property type="entry name" value="DUF4054"/>
    <property type="match status" value="1"/>
</dbReference>
<name>A0ABS0SRY7_9CAUL</name>
<dbReference type="Proteomes" id="UP000639859">
    <property type="component" value="Unassembled WGS sequence"/>
</dbReference>
<proteinExistence type="predicted"/>